<dbReference type="Proteomes" id="UP000324222">
    <property type="component" value="Unassembled WGS sequence"/>
</dbReference>
<name>A0A5B7HZ31_PORTR</name>
<feature type="chain" id="PRO_5023029112" evidence="1">
    <location>
        <begin position="18"/>
        <end position="206"/>
    </location>
</feature>
<evidence type="ECO:0000313" key="2">
    <source>
        <dbReference type="EMBL" id="MPC76662.1"/>
    </source>
</evidence>
<sequence length="206" mass="22674">MWCVVWSVWWRWQVTTPAVPPSSVPPSPASRHSSCAFITTPLPPLSSHSLLRYPNRLHHCVYTTALPPAKQSLPSRHADSLSSVVVPPRRASPHTAPPALPRTLISADVQIMWDGGVTTSRCTNNFWHQSQDHRSLATLWAAPVCCEPREGQAAAAASATPAEPPTPTKEVLIFIPPRCESRHRAASIHITHNLHNDLHIRVCVCV</sequence>
<proteinExistence type="predicted"/>
<protein>
    <submittedName>
        <fullName evidence="2">Uncharacterized protein</fullName>
    </submittedName>
</protein>
<reference evidence="2 3" key="1">
    <citation type="submission" date="2019-05" db="EMBL/GenBank/DDBJ databases">
        <title>Another draft genome of Portunus trituberculatus and its Hox gene families provides insights of decapod evolution.</title>
        <authorList>
            <person name="Jeong J.-H."/>
            <person name="Song I."/>
            <person name="Kim S."/>
            <person name="Choi T."/>
            <person name="Kim D."/>
            <person name="Ryu S."/>
            <person name="Kim W."/>
        </authorList>
    </citation>
    <scope>NUCLEOTIDE SEQUENCE [LARGE SCALE GENOMIC DNA]</scope>
    <source>
        <tissue evidence="2">Muscle</tissue>
    </source>
</reference>
<keyword evidence="3" id="KW-1185">Reference proteome</keyword>
<dbReference type="EMBL" id="VSRR010043909">
    <property type="protein sequence ID" value="MPC76662.1"/>
    <property type="molecule type" value="Genomic_DNA"/>
</dbReference>
<feature type="signal peptide" evidence="1">
    <location>
        <begin position="1"/>
        <end position="17"/>
    </location>
</feature>
<keyword evidence="1" id="KW-0732">Signal</keyword>
<evidence type="ECO:0000313" key="3">
    <source>
        <dbReference type="Proteomes" id="UP000324222"/>
    </source>
</evidence>
<accession>A0A5B7HZ31</accession>
<organism evidence="2 3">
    <name type="scientific">Portunus trituberculatus</name>
    <name type="common">Swimming crab</name>
    <name type="synonym">Neptunus trituberculatus</name>
    <dbReference type="NCBI Taxonomy" id="210409"/>
    <lineage>
        <taxon>Eukaryota</taxon>
        <taxon>Metazoa</taxon>
        <taxon>Ecdysozoa</taxon>
        <taxon>Arthropoda</taxon>
        <taxon>Crustacea</taxon>
        <taxon>Multicrustacea</taxon>
        <taxon>Malacostraca</taxon>
        <taxon>Eumalacostraca</taxon>
        <taxon>Eucarida</taxon>
        <taxon>Decapoda</taxon>
        <taxon>Pleocyemata</taxon>
        <taxon>Brachyura</taxon>
        <taxon>Eubrachyura</taxon>
        <taxon>Portunoidea</taxon>
        <taxon>Portunidae</taxon>
        <taxon>Portuninae</taxon>
        <taxon>Portunus</taxon>
    </lineage>
</organism>
<dbReference type="AlphaFoldDB" id="A0A5B7HZ31"/>
<evidence type="ECO:0000256" key="1">
    <source>
        <dbReference type="SAM" id="SignalP"/>
    </source>
</evidence>
<gene>
    <name evidence="2" type="ORF">E2C01_071086</name>
</gene>
<comment type="caution">
    <text evidence="2">The sequence shown here is derived from an EMBL/GenBank/DDBJ whole genome shotgun (WGS) entry which is preliminary data.</text>
</comment>